<dbReference type="SMART" id="SM00957">
    <property type="entry name" value="SecA_DEAD"/>
    <property type="match status" value="1"/>
</dbReference>
<evidence type="ECO:0000259" key="6">
    <source>
        <dbReference type="PROSITE" id="PS51196"/>
    </source>
</evidence>
<keyword evidence="3" id="KW-0811">Translocation</keyword>
<dbReference type="PANTHER" id="PTHR30612:SF0">
    <property type="entry name" value="CHLOROPLAST PROTEIN-TRANSPORTING ATPASE"/>
    <property type="match status" value="1"/>
</dbReference>
<evidence type="ECO:0000256" key="2">
    <source>
        <dbReference type="ARBA" id="ARBA00022927"/>
    </source>
</evidence>
<dbReference type="PROSITE" id="PS51194">
    <property type="entry name" value="HELICASE_CTER"/>
    <property type="match status" value="1"/>
</dbReference>
<accession>A0A8T2KK05</accession>
<dbReference type="GO" id="GO:0006605">
    <property type="term" value="P:protein targeting"/>
    <property type="evidence" value="ECO:0007669"/>
    <property type="project" value="InterPro"/>
</dbReference>
<gene>
    <name evidence="7" type="primary">SECA</name>
    <name evidence="7" type="ORF">AMEX_G27781</name>
</gene>
<organism evidence="7 8">
    <name type="scientific">Astyanax mexicanus</name>
    <name type="common">Blind cave fish</name>
    <name type="synonym">Astyanax fasciatus mexicanus</name>
    <dbReference type="NCBI Taxonomy" id="7994"/>
    <lineage>
        <taxon>Eukaryota</taxon>
        <taxon>Metazoa</taxon>
        <taxon>Chordata</taxon>
        <taxon>Craniata</taxon>
        <taxon>Vertebrata</taxon>
        <taxon>Euteleostomi</taxon>
        <taxon>Actinopterygii</taxon>
        <taxon>Neopterygii</taxon>
        <taxon>Teleostei</taxon>
        <taxon>Ostariophysi</taxon>
        <taxon>Characiformes</taxon>
        <taxon>Characoidei</taxon>
        <taxon>Acestrorhamphidae</taxon>
        <taxon>Acestrorhamphinae</taxon>
        <taxon>Astyanax</taxon>
    </lineage>
</organism>
<dbReference type="GO" id="GO:0006886">
    <property type="term" value="P:intracellular protein transport"/>
    <property type="evidence" value="ECO:0007669"/>
    <property type="project" value="InterPro"/>
</dbReference>
<dbReference type="Gene3D" id="1.25.40.10">
    <property type="entry name" value="Tetratricopeptide repeat domain"/>
    <property type="match status" value="1"/>
</dbReference>
<protein>
    <submittedName>
        <fullName evidence="7">Protein translocase subunit SecA-like</fullName>
    </submittedName>
</protein>
<dbReference type="InterPro" id="IPR036670">
    <property type="entry name" value="SecA_X-link_sf"/>
</dbReference>
<keyword evidence="1" id="KW-0963">Cytoplasm</keyword>
<dbReference type="Gene3D" id="3.90.1440.10">
    <property type="entry name" value="SecA, preprotein cross-linking domain"/>
    <property type="match status" value="1"/>
</dbReference>
<dbReference type="FunFam" id="3.40.50.300:FF:004034">
    <property type="entry name" value="AGAP011982-PA"/>
    <property type="match status" value="1"/>
</dbReference>
<dbReference type="Pfam" id="PF07517">
    <property type="entry name" value="SecA_DEAD"/>
    <property type="match status" value="1"/>
</dbReference>
<feature type="domain" description="Helicase C-terminal" evidence="5">
    <location>
        <begin position="529"/>
        <end position="687"/>
    </location>
</feature>
<evidence type="ECO:0000259" key="4">
    <source>
        <dbReference type="PROSITE" id="PS51192"/>
    </source>
</evidence>
<dbReference type="PROSITE" id="PS51192">
    <property type="entry name" value="HELICASE_ATP_BIND_1"/>
    <property type="match status" value="1"/>
</dbReference>
<dbReference type="GO" id="GO:0016020">
    <property type="term" value="C:membrane"/>
    <property type="evidence" value="ECO:0007669"/>
    <property type="project" value="InterPro"/>
</dbReference>
<reference evidence="7 8" key="1">
    <citation type="submission" date="2021-07" db="EMBL/GenBank/DDBJ databases">
        <authorList>
            <person name="Imarazene B."/>
            <person name="Zahm M."/>
            <person name="Klopp C."/>
            <person name="Cabau C."/>
            <person name="Beille S."/>
            <person name="Jouanno E."/>
            <person name="Castinel A."/>
            <person name="Lluch J."/>
            <person name="Gil L."/>
            <person name="Kuchtly C."/>
            <person name="Lopez Roques C."/>
            <person name="Donnadieu C."/>
            <person name="Parrinello H."/>
            <person name="Journot L."/>
            <person name="Du K."/>
            <person name="Schartl M."/>
            <person name="Retaux S."/>
            <person name="Guiguen Y."/>
        </authorList>
    </citation>
    <scope>NUCLEOTIDE SEQUENCE [LARGE SCALE GENOMIC DNA]</scope>
    <source>
        <strain evidence="7">Pach_M1</strain>
        <tissue evidence="7">Testis</tissue>
    </source>
</reference>
<dbReference type="EMBL" id="JAICCE010000025">
    <property type="protein sequence ID" value="KAG9260110.1"/>
    <property type="molecule type" value="Genomic_DNA"/>
</dbReference>
<dbReference type="InterPro" id="IPR001650">
    <property type="entry name" value="Helicase_C-like"/>
</dbReference>
<dbReference type="GO" id="GO:0005524">
    <property type="term" value="F:ATP binding"/>
    <property type="evidence" value="ECO:0007669"/>
    <property type="project" value="InterPro"/>
</dbReference>
<evidence type="ECO:0000313" key="7">
    <source>
        <dbReference type="EMBL" id="KAG9260110.1"/>
    </source>
</evidence>
<dbReference type="Proteomes" id="UP000752171">
    <property type="component" value="Unassembled WGS sequence"/>
</dbReference>
<dbReference type="SUPFAM" id="SSF52540">
    <property type="entry name" value="P-loop containing nucleoside triphosphate hydrolases"/>
    <property type="match status" value="2"/>
</dbReference>
<evidence type="ECO:0000256" key="3">
    <source>
        <dbReference type="ARBA" id="ARBA00023010"/>
    </source>
</evidence>
<dbReference type="InterPro" id="IPR014001">
    <property type="entry name" value="Helicase_ATP-bd"/>
</dbReference>
<feature type="domain" description="SecA family profile" evidence="6">
    <location>
        <begin position="74"/>
        <end position="695"/>
    </location>
</feature>
<name>A0A8T2KK05_ASTMX</name>
<dbReference type="GO" id="GO:0017038">
    <property type="term" value="P:protein import"/>
    <property type="evidence" value="ECO:0007669"/>
    <property type="project" value="InterPro"/>
</dbReference>
<keyword evidence="2" id="KW-0653">Protein transport</keyword>
<sequence length="1027" mass="116499">MASMRLLSSRLQALVQYGKWTESEVTDLFIALAKRHKDKTDHEFVVQMLKTLYQIEIHKIAKSELSIQSVENIDAQVNKIVKESKEKTLEEILREIREQENVDEKILKDVEDIVSHVDSWSRSNPRSLPTLTEKQWKDDKKLALCKLCEAVKNTTKWFPRLTQMVSWCILVLSGSSRLVQVGTGEGKSCIVAMFAAYSAITGGSVDIISSSPVLAERDSQEWRSFYQKLKVTVDVNSNKQKTKDLRKCYECQVVYGTTDCFAGDWLRHHFHRQNIMPGRKFQRVIADEVDSLMLDKGLQVVYLNTEMPTMQALTLILAEIWFVVNQLEHLDNGKTLGLVQPFSQLLSENLGADADLDELAGIVSVLQPDKDESSIPGFLKHINSKQQTWIENAIHAKSMTLGDEYVLHADGVVPVDYRSTGVVQNNMKWGDGLQQFLEMKHQTRLTDMNVITNFKSNIRLFKSYKSQVYGVTGTLGNQAELDMLQKLYPGMKTCNIPSFKKRKLYEKKGMVVTEEAEWIQTICAEVTDQLRSTVYRGARAALVICETINRAETIYTALQETIPMVKLKLYTNNNMDNSWVTSSKVEEGWVIIATNLAGRGTDLKICDEVNEAGGLFVVQTFLPLNVRVEQQAFGRTARQGSPGSAQLIMCSSHFSESLKCVMVLQTSPLFMILRCLSQINSTLGILDSVENEFVDALKAYRANPDNQTCEAVVRTTLVHLLVIEDSVGPTTLTKAKQARDTVVQIRLSGFLEKDIPKLNKKEELFSEYLKMLNRIYNQDQFANNREDIVSSLHECWGMWLLVKFDEDKPTESLQLQLKQDMEGALGNLKSNQSPSSMVYYYIRSGNRLRHQGRLAESIEMYTRATEDPCWGAIAFYNRAISTLAQKGNGYVARALADLEKAGKAVDSCMQQLNHIFTYVRISSKDPNRDDSLLQKQFKAKYLVQELLKANIEEAVKSLREAEDRGREVRTTEKHLLFLRLEFIILTRVSPMETARELHNLYSLGLDTVVSIDTGFSFAGLLTRLLRS</sequence>
<dbReference type="PANTHER" id="PTHR30612">
    <property type="entry name" value="SECA INNER MEMBRANE COMPONENT OF SEC PROTEIN SECRETION SYSTEM"/>
    <property type="match status" value="1"/>
</dbReference>
<dbReference type="InterPro" id="IPR014018">
    <property type="entry name" value="SecA_motor_DEAD"/>
</dbReference>
<dbReference type="Gene3D" id="3.40.50.300">
    <property type="entry name" value="P-loop containing nucleotide triphosphate hydrolases"/>
    <property type="match status" value="2"/>
</dbReference>
<keyword evidence="2" id="KW-0813">Transport</keyword>
<evidence type="ECO:0000313" key="8">
    <source>
        <dbReference type="Proteomes" id="UP000752171"/>
    </source>
</evidence>
<dbReference type="InterPro" id="IPR000185">
    <property type="entry name" value="SecA"/>
</dbReference>
<dbReference type="SUPFAM" id="SSF81767">
    <property type="entry name" value="Pre-protein crosslinking domain of SecA"/>
    <property type="match status" value="1"/>
</dbReference>
<comment type="caution">
    <text evidence="7">The sequence shown here is derived from an EMBL/GenBank/DDBJ whole genome shotgun (WGS) entry which is preliminary data.</text>
</comment>
<dbReference type="InterPro" id="IPR027417">
    <property type="entry name" value="P-loop_NTPase"/>
</dbReference>
<dbReference type="InterPro" id="IPR011990">
    <property type="entry name" value="TPR-like_helical_dom_sf"/>
</dbReference>
<dbReference type="AlphaFoldDB" id="A0A8T2KK05"/>
<proteinExistence type="predicted"/>
<feature type="domain" description="Helicase ATP-binding" evidence="4">
    <location>
        <begin position="168"/>
        <end position="303"/>
    </location>
</feature>
<dbReference type="PROSITE" id="PS51196">
    <property type="entry name" value="SECA_MOTOR_DEAD"/>
    <property type="match status" value="1"/>
</dbReference>
<evidence type="ECO:0000256" key="1">
    <source>
        <dbReference type="ARBA" id="ARBA00022490"/>
    </source>
</evidence>
<dbReference type="InterPro" id="IPR011115">
    <property type="entry name" value="SecA_DEAD"/>
</dbReference>
<dbReference type="PRINTS" id="PR00906">
    <property type="entry name" value="SECA"/>
</dbReference>
<evidence type="ECO:0000259" key="5">
    <source>
        <dbReference type="PROSITE" id="PS51194"/>
    </source>
</evidence>